<dbReference type="CDD" id="cd16328">
    <property type="entry name" value="RseA_N"/>
    <property type="match status" value="1"/>
</dbReference>
<evidence type="ECO:0000313" key="3">
    <source>
        <dbReference type="EMBL" id="MCP1726669.1"/>
    </source>
</evidence>
<accession>A0ABT1G5U8</accession>
<evidence type="ECO:0000259" key="2">
    <source>
        <dbReference type="Pfam" id="PF03872"/>
    </source>
</evidence>
<feature type="region of interest" description="Disordered" evidence="1">
    <location>
        <begin position="171"/>
        <end position="203"/>
    </location>
</feature>
<feature type="compositionally biased region" description="Acidic residues" evidence="1">
    <location>
        <begin position="182"/>
        <end position="194"/>
    </location>
</feature>
<dbReference type="Pfam" id="PF03872">
    <property type="entry name" value="RseA_N"/>
    <property type="match status" value="1"/>
</dbReference>
<dbReference type="EMBL" id="JALJYF010000001">
    <property type="protein sequence ID" value="MCP1726669.1"/>
    <property type="molecule type" value="Genomic_DNA"/>
</dbReference>
<dbReference type="PANTHER" id="PTHR38104">
    <property type="match status" value="1"/>
</dbReference>
<organism evidence="3 4">
    <name type="scientific">Natronospira proteinivora</name>
    <dbReference type="NCBI Taxonomy" id="1807133"/>
    <lineage>
        <taxon>Bacteria</taxon>
        <taxon>Pseudomonadati</taxon>
        <taxon>Pseudomonadota</taxon>
        <taxon>Gammaproteobacteria</taxon>
        <taxon>Natronospirales</taxon>
        <taxon>Natronospiraceae</taxon>
        <taxon>Natronospira</taxon>
    </lineage>
</organism>
<dbReference type="InterPro" id="IPR005572">
    <property type="entry name" value="Anti-sigma_E_RseA_N"/>
</dbReference>
<dbReference type="Proteomes" id="UP001523550">
    <property type="component" value="Unassembled WGS sequence"/>
</dbReference>
<name>A0ABT1G5U8_9GAMM</name>
<reference evidence="3 4" key="1">
    <citation type="submission" date="2022-03" db="EMBL/GenBank/DDBJ databases">
        <title>Genomic Encyclopedia of Type Strains, Phase III (KMG-III): the genomes of soil and plant-associated and newly described type strains.</title>
        <authorList>
            <person name="Whitman W."/>
        </authorList>
    </citation>
    <scope>NUCLEOTIDE SEQUENCE [LARGE SCALE GENOMIC DNA]</scope>
    <source>
        <strain evidence="3 4">BSker1</strain>
    </source>
</reference>
<dbReference type="SUPFAM" id="SSF89069">
    <property type="entry name" value="N-terminal, cytoplasmic domain of anti-sigmaE factor RseA"/>
    <property type="match status" value="1"/>
</dbReference>
<dbReference type="RefSeq" id="WP_253445332.1">
    <property type="nucleotide sequence ID" value="NZ_JALJYF010000001.1"/>
</dbReference>
<comment type="caution">
    <text evidence="3">The sequence shown here is derived from an EMBL/GenBank/DDBJ whole genome shotgun (WGS) entry which is preliminary data.</text>
</comment>
<sequence>MTDKLREQLSALVDGELDEGEAKLLVRRFERDNSLKEVWDRYQRCAQLLNVTDHAGEDIAVVDQSFTEGVMEAIAEEPGKPVPSSWWQEWLKPVAGVAVAAGVATVALVGMQGGQFADDPESVEVVPAAGVESSPWSSPARISPAAAGRSLEIDQAESWQRLNHYRLNHTDHAAGVQRLDAEEADSEAGMEDEPERIQRSRDQ</sequence>
<dbReference type="InterPro" id="IPR036147">
    <property type="entry name" value="Anti-sigma_E_RseA_N_sf"/>
</dbReference>
<proteinExistence type="predicted"/>
<feature type="domain" description="Anti sigma-E protein RseA N-terminal" evidence="2">
    <location>
        <begin position="6"/>
        <end position="84"/>
    </location>
</feature>
<gene>
    <name evidence="3" type="ORF">J2T60_000634</name>
</gene>
<dbReference type="InterPro" id="IPR052383">
    <property type="entry name" value="Anti-sigma-E_RseA-like"/>
</dbReference>
<evidence type="ECO:0000313" key="4">
    <source>
        <dbReference type="Proteomes" id="UP001523550"/>
    </source>
</evidence>
<dbReference type="PANTHER" id="PTHR38104:SF1">
    <property type="entry name" value="ANTI-SIGMA-E FACTOR RSEA"/>
    <property type="match status" value="1"/>
</dbReference>
<keyword evidence="4" id="KW-1185">Reference proteome</keyword>
<protein>
    <submittedName>
        <fullName evidence="3">Negative regulator of sigma E activity</fullName>
    </submittedName>
</protein>
<dbReference type="Gene3D" id="1.10.10.880">
    <property type="entry name" value="Anti sigma-E protein RseA, N-terminal domain"/>
    <property type="match status" value="1"/>
</dbReference>
<evidence type="ECO:0000256" key="1">
    <source>
        <dbReference type="SAM" id="MobiDB-lite"/>
    </source>
</evidence>